<dbReference type="SUPFAM" id="SSF52038">
    <property type="entry name" value="Barstar-related"/>
    <property type="match status" value="1"/>
</dbReference>
<evidence type="ECO:0000313" key="4">
    <source>
        <dbReference type="Proteomes" id="UP000219072"/>
    </source>
</evidence>
<dbReference type="Gene3D" id="3.30.370.10">
    <property type="entry name" value="Barstar-like"/>
    <property type="match status" value="1"/>
</dbReference>
<name>A0A286DQ44_9ACTN</name>
<dbReference type="Pfam" id="PF01337">
    <property type="entry name" value="Barstar"/>
    <property type="match status" value="1"/>
</dbReference>
<accession>A0A286DQ44</accession>
<proteinExistence type="inferred from homology"/>
<dbReference type="AlphaFoldDB" id="A0A286DQ44"/>
<dbReference type="InterPro" id="IPR000468">
    <property type="entry name" value="Barstar"/>
</dbReference>
<dbReference type="EMBL" id="OCNE01000002">
    <property type="protein sequence ID" value="SOD60644.1"/>
    <property type="molecule type" value="Genomic_DNA"/>
</dbReference>
<evidence type="ECO:0000256" key="1">
    <source>
        <dbReference type="ARBA" id="ARBA00006845"/>
    </source>
</evidence>
<protein>
    <submittedName>
        <fullName evidence="3">Barstar, RNAse (Barnase) inhibitor</fullName>
    </submittedName>
</protein>
<dbReference type="InterPro" id="IPR035905">
    <property type="entry name" value="Barstar-like_sf"/>
</dbReference>
<dbReference type="Proteomes" id="UP000219072">
    <property type="component" value="Unassembled WGS sequence"/>
</dbReference>
<reference evidence="3 4" key="1">
    <citation type="submission" date="2017-09" db="EMBL/GenBank/DDBJ databases">
        <authorList>
            <person name="Ehlers B."/>
            <person name="Leendertz F.H."/>
        </authorList>
    </citation>
    <scope>NUCLEOTIDE SEQUENCE [LARGE SCALE GENOMIC DNA]</scope>
    <source>
        <strain evidence="3 4">CGMCC 4.7095</strain>
    </source>
</reference>
<evidence type="ECO:0000259" key="2">
    <source>
        <dbReference type="Pfam" id="PF01337"/>
    </source>
</evidence>
<comment type="similarity">
    <text evidence="1">Belongs to the barstar family.</text>
</comment>
<gene>
    <name evidence="3" type="ORF">SAMN06297387_102199</name>
</gene>
<organism evidence="3 4">
    <name type="scientific">Streptomyces zhaozhouensis</name>
    <dbReference type="NCBI Taxonomy" id="1300267"/>
    <lineage>
        <taxon>Bacteria</taxon>
        <taxon>Bacillati</taxon>
        <taxon>Actinomycetota</taxon>
        <taxon>Actinomycetes</taxon>
        <taxon>Kitasatosporales</taxon>
        <taxon>Streptomycetaceae</taxon>
        <taxon>Streptomyces</taxon>
    </lineage>
</organism>
<evidence type="ECO:0000313" key="3">
    <source>
        <dbReference type="EMBL" id="SOD60644.1"/>
    </source>
</evidence>
<sequence length="282" mass="29007">MTCAYARWAAPPEALELTPGKYALTCLIDACGVGRRAGRMRRMCALAVRLRDPGTGAAWVEAGAVEGLFEAGAAGGRGGERELSLRGVVGPVVGPGRLGPAEVALLDDAGAVLGAYPVEAVTVGPVDGRDAVVRCSFHRFPHPAAGAVWQEWARAFPSAPGGWATGGAEHRAGWLEVARLHAATPGARAGERGGGTYGLDGRALVDRAALYCALGEAVKGPGGYYGANLDALHDCLTGGSGPRPPFTLRWHHAAVARAHLGEEYADAFAATLREAGVELARG</sequence>
<keyword evidence="4" id="KW-1185">Reference proteome</keyword>
<feature type="domain" description="Barstar (barnase inhibitor)" evidence="2">
    <location>
        <begin position="199"/>
        <end position="277"/>
    </location>
</feature>